<dbReference type="PROSITE" id="PS50088">
    <property type="entry name" value="ANK_REPEAT"/>
    <property type="match status" value="1"/>
</dbReference>
<proteinExistence type="predicted"/>
<keyword evidence="1" id="KW-0677">Repeat</keyword>
<dbReference type="Proteomes" id="UP001321760">
    <property type="component" value="Unassembled WGS sequence"/>
</dbReference>
<evidence type="ECO:0000256" key="2">
    <source>
        <dbReference type="ARBA" id="ARBA00023043"/>
    </source>
</evidence>
<evidence type="ECO:0000256" key="3">
    <source>
        <dbReference type="PROSITE-ProRule" id="PRU00023"/>
    </source>
</evidence>
<keyword evidence="5" id="KW-1185">Reference proteome</keyword>
<dbReference type="PANTHER" id="PTHR24198">
    <property type="entry name" value="ANKYRIN REPEAT AND PROTEIN KINASE DOMAIN-CONTAINING PROTEIN"/>
    <property type="match status" value="1"/>
</dbReference>
<dbReference type="InterPro" id="IPR002110">
    <property type="entry name" value="Ankyrin_rpt"/>
</dbReference>
<dbReference type="Pfam" id="PF12796">
    <property type="entry name" value="Ank_2"/>
    <property type="match status" value="1"/>
</dbReference>
<sequence length="128" mass="13374">MLLQHIRLSDPGFSCAGQLLCQAAELGYASQLKHLLEGSQNPIDAVDTPFGGKAPLQFAAKNGHIRSATLLLSRGADSDSRANAKKNPILHACMNGDTALVNLLLSRVPPANISVTTSAGANTPSLCR</sequence>
<accession>A0AAV9H5D3</accession>
<dbReference type="PROSITE" id="PS50297">
    <property type="entry name" value="ANK_REP_REGION"/>
    <property type="match status" value="1"/>
</dbReference>
<protein>
    <recommendedName>
        <fullName evidence="6">Ankyrin</fullName>
    </recommendedName>
</protein>
<comment type="caution">
    <text evidence="4">The sequence shown here is derived from an EMBL/GenBank/DDBJ whole genome shotgun (WGS) entry which is preliminary data.</text>
</comment>
<evidence type="ECO:0008006" key="6">
    <source>
        <dbReference type="Google" id="ProtNLM"/>
    </source>
</evidence>
<dbReference type="AlphaFoldDB" id="A0AAV9H5D3"/>
<dbReference type="SMART" id="SM00248">
    <property type="entry name" value="ANK"/>
    <property type="match status" value="2"/>
</dbReference>
<dbReference type="PANTHER" id="PTHR24198:SF165">
    <property type="entry name" value="ANKYRIN REPEAT-CONTAINING PROTEIN-RELATED"/>
    <property type="match status" value="1"/>
</dbReference>
<organism evidence="4 5">
    <name type="scientific">Podospora aff. communis PSN243</name>
    <dbReference type="NCBI Taxonomy" id="3040156"/>
    <lineage>
        <taxon>Eukaryota</taxon>
        <taxon>Fungi</taxon>
        <taxon>Dikarya</taxon>
        <taxon>Ascomycota</taxon>
        <taxon>Pezizomycotina</taxon>
        <taxon>Sordariomycetes</taxon>
        <taxon>Sordariomycetidae</taxon>
        <taxon>Sordariales</taxon>
        <taxon>Podosporaceae</taxon>
        <taxon>Podospora</taxon>
    </lineage>
</organism>
<dbReference type="Gene3D" id="1.25.40.20">
    <property type="entry name" value="Ankyrin repeat-containing domain"/>
    <property type="match status" value="1"/>
</dbReference>
<reference evidence="4" key="2">
    <citation type="submission" date="2023-05" db="EMBL/GenBank/DDBJ databases">
        <authorList>
            <consortium name="Lawrence Berkeley National Laboratory"/>
            <person name="Steindorff A."/>
            <person name="Hensen N."/>
            <person name="Bonometti L."/>
            <person name="Westerberg I."/>
            <person name="Brannstrom I.O."/>
            <person name="Guillou S."/>
            <person name="Cros-Aarteil S."/>
            <person name="Calhoun S."/>
            <person name="Haridas S."/>
            <person name="Kuo A."/>
            <person name="Mondo S."/>
            <person name="Pangilinan J."/>
            <person name="Riley R."/>
            <person name="Labutti K."/>
            <person name="Andreopoulos B."/>
            <person name="Lipzen A."/>
            <person name="Chen C."/>
            <person name="Yanf M."/>
            <person name="Daum C."/>
            <person name="Ng V."/>
            <person name="Clum A."/>
            <person name="Ohm R."/>
            <person name="Martin F."/>
            <person name="Silar P."/>
            <person name="Natvig D."/>
            <person name="Lalanne C."/>
            <person name="Gautier V."/>
            <person name="Ament-Velasquez S.L."/>
            <person name="Kruys A."/>
            <person name="Hutchinson M.I."/>
            <person name="Powell A.J."/>
            <person name="Barry K."/>
            <person name="Miller A.N."/>
            <person name="Grigoriev I.V."/>
            <person name="Debuchy R."/>
            <person name="Gladieux P."/>
            <person name="Thoren M.H."/>
            <person name="Johannesson H."/>
        </authorList>
    </citation>
    <scope>NUCLEOTIDE SEQUENCE</scope>
    <source>
        <strain evidence="4">PSN243</strain>
    </source>
</reference>
<keyword evidence="2 3" id="KW-0040">ANK repeat</keyword>
<evidence type="ECO:0000256" key="1">
    <source>
        <dbReference type="ARBA" id="ARBA00022737"/>
    </source>
</evidence>
<feature type="repeat" description="ANK" evidence="3">
    <location>
        <begin position="51"/>
        <end position="83"/>
    </location>
</feature>
<dbReference type="SUPFAM" id="SSF48403">
    <property type="entry name" value="Ankyrin repeat"/>
    <property type="match status" value="1"/>
</dbReference>
<dbReference type="EMBL" id="MU865914">
    <property type="protein sequence ID" value="KAK4455695.1"/>
    <property type="molecule type" value="Genomic_DNA"/>
</dbReference>
<evidence type="ECO:0000313" key="4">
    <source>
        <dbReference type="EMBL" id="KAK4455695.1"/>
    </source>
</evidence>
<dbReference type="InterPro" id="IPR036770">
    <property type="entry name" value="Ankyrin_rpt-contain_sf"/>
</dbReference>
<reference evidence="4" key="1">
    <citation type="journal article" date="2023" name="Mol. Phylogenet. Evol.">
        <title>Genome-scale phylogeny and comparative genomics of the fungal order Sordariales.</title>
        <authorList>
            <person name="Hensen N."/>
            <person name="Bonometti L."/>
            <person name="Westerberg I."/>
            <person name="Brannstrom I.O."/>
            <person name="Guillou S."/>
            <person name="Cros-Aarteil S."/>
            <person name="Calhoun S."/>
            <person name="Haridas S."/>
            <person name="Kuo A."/>
            <person name="Mondo S."/>
            <person name="Pangilinan J."/>
            <person name="Riley R."/>
            <person name="LaButti K."/>
            <person name="Andreopoulos B."/>
            <person name="Lipzen A."/>
            <person name="Chen C."/>
            <person name="Yan M."/>
            <person name="Daum C."/>
            <person name="Ng V."/>
            <person name="Clum A."/>
            <person name="Steindorff A."/>
            <person name="Ohm R.A."/>
            <person name="Martin F."/>
            <person name="Silar P."/>
            <person name="Natvig D.O."/>
            <person name="Lalanne C."/>
            <person name="Gautier V."/>
            <person name="Ament-Velasquez S.L."/>
            <person name="Kruys A."/>
            <person name="Hutchinson M.I."/>
            <person name="Powell A.J."/>
            <person name="Barry K."/>
            <person name="Miller A.N."/>
            <person name="Grigoriev I.V."/>
            <person name="Debuchy R."/>
            <person name="Gladieux P."/>
            <person name="Hiltunen Thoren M."/>
            <person name="Johannesson H."/>
        </authorList>
    </citation>
    <scope>NUCLEOTIDE SEQUENCE</scope>
    <source>
        <strain evidence="4">PSN243</strain>
    </source>
</reference>
<name>A0AAV9H5D3_9PEZI</name>
<gene>
    <name evidence="4" type="ORF">QBC34DRAFT_390663</name>
</gene>
<evidence type="ECO:0000313" key="5">
    <source>
        <dbReference type="Proteomes" id="UP001321760"/>
    </source>
</evidence>